<accession>D3BJ32</accession>
<dbReference type="RefSeq" id="XP_020430040.1">
    <property type="nucleotide sequence ID" value="XM_020579365.1"/>
</dbReference>
<name>D3BJ32_HETP5</name>
<dbReference type="Proteomes" id="UP000001396">
    <property type="component" value="Unassembled WGS sequence"/>
</dbReference>
<gene>
    <name evidence="1" type="ORF">PPL_08552</name>
</gene>
<dbReference type="GeneID" id="31364031"/>
<evidence type="ECO:0000313" key="2">
    <source>
        <dbReference type="Proteomes" id="UP000001396"/>
    </source>
</evidence>
<reference evidence="1 2" key="1">
    <citation type="journal article" date="2011" name="Genome Res.">
        <title>Phylogeny-wide analysis of social amoeba genomes highlights ancient origins for complex intercellular communication.</title>
        <authorList>
            <person name="Heidel A.J."/>
            <person name="Lawal H.M."/>
            <person name="Felder M."/>
            <person name="Schilde C."/>
            <person name="Helps N.R."/>
            <person name="Tunggal B."/>
            <person name="Rivero F."/>
            <person name="John U."/>
            <person name="Schleicher M."/>
            <person name="Eichinger L."/>
            <person name="Platzer M."/>
            <person name="Noegel A.A."/>
            <person name="Schaap P."/>
            <person name="Gloeckner G."/>
        </authorList>
    </citation>
    <scope>NUCLEOTIDE SEQUENCE [LARGE SCALE GENOMIC DNA]</scope>
    <source>
        <strain evidence="2">ATCC 26659 / Pp 5 / PN500</strain>
    </source>
</reference>
<comment type="caution">
    <text evidence="1">The sequence shown here is derived from an EMBL/GenBank/DDBJ whole genome shotgun (WGS) entry which is preliminary data.</text>
</comment>
<evidence type="ECO:0000313" key="1">
    <source>
        <dbReference type="EMBL" id="EFA77912.1"/>
    </source>
</evidence>
<sequence length="199" mass="21799">MKQSNFIKCGDNEIDEDQLSGVYVVESLYTAYNCTGTYLTNHYYKSGACINRELFHCSLDQDYITIFEYPTGVNDCSGKPESKHNFAHGCRLSSAGSSTVAILIQAVSNTVKFHAFSIAKQTAVLNLLYIPLLVALRLEESGTCFESLIGEAGEILLPTRECGGVAVLDFKSTNHPDWSLFGSPISVPAYIQGQRAYAT</sequence>
<organism evidence="1 2">
    <name type="scientific">Heterostelium pallidum (strain ATCC 26659 / Pp 5 / PN500)</name>
    <name type="common">Cellular slime mold</name>
    <name type="synonym">Polysphondylium pallidum</name>
    <dbReference type="NCBI Taxonomy" id="670386"/>
    <lineage>
        <taxon>Eukaryota</taxon>
        <taxon>Amoebozoa</taxon>
        <taxon>Evosea</taxon>
        <taxon>Eumycetozoa</taxon>
        <taxon>Dictyostelia</taxon>
        <taxon>Acytosteliales</taxon>
        <taxon>Acytosteliaceae</taxon>
        <taxon>Heterostelium</taxon>
    </lineage>
</organism>
<dbReference type="InParanoid" id="D3BJ32"/>
<keyword evidence="2" id="KW-1185">Reference proteome</keyword>
<dbReference type="AlphaFoldDB" id="D3BJ32"/>
<proteinExistence type="predicted"/>
<dbReference type="EMBL" id="ADBJ01000038">
    <property type="protein sequence ID" value="EFA77912.1"/>
    <property type="molecule type" value="Genomic_DNA"/>
</dbReference>
<protein>
    <submittedName>
        <fullName evidence="1">Uncharacterized protein</fullName>
    </submittedName>
</protein>